<proteinExistence type="predicted"/>
<accession>A0ABT1EF24</accession>
<organism evidence="2 3">
    <name type="scientific">Ohessyouella blattaphilus</name>
    <dbReference type="NCBI Taxonomy" id="2949333"/>
    <lineage>
        <taxon>Bacteria</taxon>
        <taxon>Bacillati</taxon>
        <taxon>Bacillota</taxon>
        <taxon>Clostridia</taxon>
        <taxon>Lachnospirales</taxon>
        <taxon>Lachnospiraceae</taxon>
        <taxon>Ohessyouella</taxon>
    </lineage>
</organism>
<dbReference type="PANTHER" id="PTHR30217">
    <property type="entry name" value="PEPTIDASE U32 FAMILY"/>
    <property type="match status" value="1"/>
</dbReference>
<dbReference type="Pfam" id="PF12392">
    <property type="entry name" value="DUF3656"/>
    <property type="match status" value="1"/>
</dbReference>
<dbReference type="Proteomes" id="UP001523565">
    <property type="component" value="Unassembled WGS sequence"/>
</dbReference>
<dbReference type="EMBL" id="JAMZFV010000002">
    <property type="protein sequence ID" value="MCP1109285.1"/>
    <property type="molecule type" value="Genomic_DNA"/>
</dbReference>
<evidence type="ECO:0000313" key="2">
    <source>
        <dbReference type="EMBL" id="MCP1109285.1"/>
    </source>
</evidence>
<evidence type="ECO:0000259" key="1">
    <source>
        <dbReference type="Pfam" id="PF12392"/>
    </source>
</evidence>
<dbReference type="InterPro" id="IPR020988">
    <property type="entry name" value="Pept_U32_collagenase"/>
</dbReference>
<gene>
    <name evidence="2" type="ORF">NK118_03360</name>
</gene>
<dbReference type="Pfam" id="PF01136">
    <property type="entry name" value="Peptidase_U32"/>
    <property type="match status" value="1"/>
</dbReference>
<name>A0ABT1EF24_9FIRM</name>
<evidence type="ECO:0000313" key="3">
    <source>
        <dbReference type="Proteomes" id="UP001523565"/>
    </source>
</evidence>
<comment type="caution">
    <text evidence="2">The sequence shown here is derived from an EMBL/GenBank/DDBJ whole genome shotgun (WGS) entry which is preliminary data.</text>
</comment>
<dbReference type="InterPro" id="IPR001539">
    <property type="entry name" value="Peptidase_U32"/>
</dbReference>
<reference evidence="2 3" key="1">
    <citation type="journal article" date="2022" name="Genome Biol. Evol.">
        <title>Host diet, physiology and behaviors set the stage for Lachnospiraceae cladogenesis.</title>
        <authorList>
            <person name="Vera-Ponce De Leon A."/>
            <person name="Schneider M."/>
            <person name="Jahnes B.C."/>
            <person name="Sadowski V."/>
            <person name="Camuy-Velez L.A."/>
            <person name="Duan J."/>
            <person name="Sabree Z.L."/>
        </authorList>
    </citation>
    <scope>NUCLEOTIDE SEQUENCE [LARGE SCALE GENOMIC DNA]</scope>
    <source>
        <strain evidence="2 3">PAL227</strain>
    </source>
</reference>
<protein>
    <submittedName>
        <fullName evidence="2">U32 family peptidase</fullName>
    </submittedName>
</protein>
<dbReference type="PANTHER" id="PTHR30217:SF10">
    <property type="entry name" value="23S RRNA 5-HYDROXYCYTIDINE C2501 SYNTHASE"/>
    <property type="match status" value="1"/>
</dbReference>
<keyword evidence="3" id="KW-1185">Reference proteome</keyword>
<dbReference type="RefSeq" id="WP_262068186.1">
    <property type="nucleotide sequence ID" value="NZ_JAMXOC010000002.1"/>
</dbReference>
<sequence length="682" mass="76398">MKRKVELLAPAGSIASLKAAISAGADAVYIGGQKFGARAFAKNPETEDLLAGISYAHLYGKQIYLTVNTLIKERELEEFREFLTPYYEAGIDGVIVQDLGIVKLIHEEFPGLPIHASTQMSLTTKYGAQLLKDYGLTRIVPARELTLEEVREIKEAVDIELECFIHGAMCVGYSGQCLFSSMLGGRSGNRGACAQPCRLPFSLGDNREQTLISMKDMETLHLIPQLIQAGVVSFKIEGRMKSPDYVYQVVKIYRKYIDLYLASPQQYQVAKTDVKSLQSAYRRRGYSNGYYKESQKGSMLSLNRPEGKLEEVIEAQEIPEKKITCTGIITIRSGQEICFRVSSGGSEATVYGVVPSPAMNQPLSAAAVEKRLKKTGNTPFVFAHIQVDLDEGLYLAMGALNEIRRIALKSLKNNLLDCYLREQEWFSKRTPRTLAVNEKAPVVKSQSQINLIHVSTKAQLEAALSLDRDQQLIGTEAVLSGAEEKGYLELPIIFRPSRQKQVALKQLEKYRGVYIHNLDELAYLKENGYQGEIIASPRLYTFNEYAVSFLKAQGVDVLSYPLELNRHELRDLNTPMVLMVYGRIPLMVTAQQVTLTEGELVDRYQKKFPVKNSDKYCYNVIYNSAILSLLKETEALSRLSPQGFLYYFTGEEGEEVREVLLGNEAQTGPGVDYTKGHWNRGV</sequence>
<dbReference type="InterPro" id="IPR051454">
    <property type="entry name" value="RNA/ubiquinone_mod_enzymes"/>
</dbReference>
<feature type="domain" description="Peptidase U32 collagenase" evidence="1">
    <location>
        <begin position="309"/>
        <end position="415"/>
    </location>
</feature>